<name>A0A384JMV2_BOTFB</name>
<evidence type="ECO:0000313" key="1">
    <source>
        <dbReference type="EMBL" id="ATZ51694.1"/>
    </source>
</evidence>
<dbReference type="EMBL" id="CP009811">
    <property type="protein sequence ID" value="ATZ51694.1"/>
    <property type="molecule type" value="Genomic_DNA"/>
</dbReference>
<reference evidence="1 2" key="2">
    <citation type="journal article" date="2012" name="Eukaryot. Cell">
        <title>Genome update of Botrytis cinerea strains B05.10 and T4.</title>
        <authorList>
            <person name="Staats M."/>
            <person name="van Kan J.A."/>
        </authorList>
    </citation>
    <scope>NUCLEOTIDE SEQUENCE [LARGE SCALE GENOMIC DNA]</scope>
    <source>
        <strain evidence="1 2">B05.10</strain>
    </source>
</reference>
<proteinExistence type="predicted"/>
<gene>
    <name evidence="1" type="ORF">BCIN_07g02890</name>
</gene>
<evidence type="ECO:0000313" key="2">
    <source>
        <dbReference type="Proteomes" id="UP000001798"/>
    </source>
</evidence>
<dbReference type="VEuPathDB" id="FungiDB:Bcin07g02890"/>
<keyword evidence="2" id="KW-1185">Reference proteome</keyword>
<sequence>MFENNPGRQTSPVTFKMDYSIPTMTPFDTPPNITYLPSMAFKKPTQDEKSITQIHDAATLEGQQIGAILPIRRALKATAFCSPLARVGDYVEILAYYNVSQVEVKNIRTSMSGTIDWEDLLPVPYDGKCGCLGGGCRCIYETWQAYSARRPPRLMPVYGVQDMSGIYGMDFTLPTEEDWAQVDDMYTKTYSSTVSPPQTSNDPNSSLYTTNFTTKTLPEVHDPLTIAGQTPGAIVAVKQHAHLPHDFGPVLETEIGDHCKFLEACEHGWGKVKVKNLRTGKEGYLRWQAFKPVNSRNTCSCLKAWCYCEYDDFEKSKAYCEAAHKA</sequence>
<dbReference type="GeneID" id="5439271"/>
<dbReference type="RefSeq" id="XP_001558639.2">
    <property type="nucleotide sequence ID" value="XM_001558589.2"/>
</dbReference>
<accession>A0A384JMV2</accession>
<organism evidence="1 2">
    <name type="scientific">Botryotinia fuckeliana (strain B05.10)</name>
    <name type="common">Noble rot fungus</name>
    <name type="synonym">Botrytis cinerea</name>
    <dbReference type="NCBI Taxonomy" id="332648"/>
    <lineage>
        <taxon>Eukaryota</taxon>
        <taxon>Fungi</taxon>
        <taxon>Dikarya</taxon>
        <taxon>Ascomycota</taxon>
        <taxon>Pezizomycotina</taxon>
        <taxon>Leotiomycetes</taxon>
        <taxon>Helotiales</taxon>
        <taxon>Sclerotiniaceae</taxon>
        <taxon>Botrytis</taxon>
    </lineage>
</organism>
<protein>
    <submittedName>
        <fullName evidence="1">Uncharacterized protein</fullName>
    </submittedName>
</protein>
<dbReference type="AlphaFoldDB" id="A0A384JMV2"/>
<reference evidence="1 2" key="3">
    <citation type="journal article" date="2017" name="Mol. Plant Pathol.">
        <title>A gapless genome sequence of the fungus Botrytis cinerea.</title>
        <authorList>
            <person name="Van Kan J.A."/>
            <person name="Stassen J.H."/>
            <person name="Mosbach A."/>
            <person name="Van Der Lee T.A."/>
            <person name="Faino L."/>
            <person name="Farmer A.D."/>
            <person name="Papasotiriou D.G."/>
            <person name="Zhou S."/>
            <person name="Seidl M.F."/>
            <person name="Cottam E."/>
            <person name="Edel D."/>
            <person name="Hahn M."/>
            <person name="Schwartz D.C."/>
            <person name="Dietrich R.A."/>
            <person name="Widdison S."/>
            <person name="Scalliet G."/>
        </authorList>
    </citation>
    <scope>NUCLEOTIDE SEQUENCE [LARGE SCALE GENOMIC DNA]</scope>
    <source>
        <strain evidence="1 2">B05.10</strain>
    </source>
</reference>
<reference evidence="1 2" key="1">
    <citation type="journal article" date="2011" name="PLoS Genet.">
        <title>Genomic analysis of the necrotrophic fungal pathogens Sclerotinia sclerotiorum and Botrytis cinerea.</title>
        <authorList>
            <person name="Amselem J."/>
            <person name="Cuomo C.A."/>
            <person name="van Kan J.A."/>
            <person name="Viaud M."/>
            <person name="Benito E.P."/>
            <person name="Couloux A."/>
            <person name="Coutinho P.M."/>
            <person name="de Vries R.P."/>
            <person name="Dyer P.S."/>
            <person name="Fillinger S."/>
            <person name="Fournier E."/>
            <person name="Gout L."/>
            <person name="Hahn M."/>
            <person name="Kohn L."/>
            <person name="Lapalu N."/>
            <person name="Plummer K.M."/>
            <person name="Pradier J.M."/>
            <person name="Quevillon E."/>
            <person name="Sharon A."/>
            <person name="Simon A."/>
            <person name="ten Have A."/>
            <person name="Tudzynski B."/>
            <person name="Tudzynski P."/>
            <person name="Wincker P."/>
            <person name="Andrew M."/>
            <person name="Anthouard V."/>
            <person name="Beever R.E."/>
            <person name="Beffa R."/>
            <person name="Benoit I."/>
            <person name="Bouzid O."/>
            <person name="Brault B."/>
            <person name="Chen Z."/>
            <person name="Choquer M."/>
            <person name="Collemare J."/>
            <person name="Cotton P."/>
            <person name="Danchin E.G."/>
            <person name="Da Silva C."/>
            <person name="Gautier A."/>
            <person name="Giraud C."/>
            <person name="Giraud T."/>
            <person name="Gonzalez C."/>
            <person name="Grossetete S."/>
            <person name="Guldener U."/>
            <person name="Henrissat B."/>
            <person name="Howlett B.J."/>
            <person name="Kodira C."/>
            <person name="Kretschmer M."/>
            <person name="Lappartient A."/>
            <person name="Leroch M."/>
            <person name="Levis C."/>
            <person name="Mauceli E."/>
            <person name="Neuveglise C."/>
            <person name="Oeser B."/>
            <person name="Pearson M."/>
            <person name="Poulain J."/>
            <person name="Poussereau N."/>
            <person name="Quesneville H."/>
            <person name="Rascle C."/>
            <person name="Schumacher J."/>
            <person name="Segurens B."/>
            <person name="Sexton A."/>
            <person name="Silva E."/>
            <person name="Sirven C."/>
            <person name="Soanes D.M."/>
            <person name="Talbot N.J."/>
            <person name="Templeton M."/>
            <person name="Yandava C."/>
            <person name="Yarden O."/>
            <person name="Zeng Q."/>
            <person name="Rollins J.A."/>
            <person name="Lebrun M.H."/>
            <person name="Dickman M."/>
        </authorList>
    </citation>
    <scope>NUCLEOTIDE SEQUENCE [LARGE SCALE GENOMIC DNA]</scope>
    <source>
        <strain evidence="1 2">B05.10</strain>
    </source>
</reference>
<dbReference type="OrthoDB" id="3556883at2759"/>
<dbReference type="Proteomes" id="UP000001798">
    <property type="component" value="Chromosome 7"/>
</dbReference>